<dbReference type="KEGG" id="sva:SVA_2097"/>
<organism evidence="1 2">
    <name type="scientific">Sulfurifustis variabilis</name>
    <dbReference type="NCBI Taxonomy" id="1675686"/>
    <lineage>
        <taxon>Bacteria</taxon>
        <taxon>Pseudomonadati</taxon>
        <taxon>Pseudomonadota</taxon>
        <taxon>Gammaproteobacteria</taxon>
        <taxon>Acidiferrobacterales</taxon>
        <taxon>Acidiferrobacteraceae</taxon>
        <taxon>Sulfurifustis</taxon>
    </lineage>
</organism>
<dbReference type="InterPro" id="IPR010865">
    <property type="entry name" value="DUF1499"/>
</dbReference>
<evidence type="ECO:0000313" key="2">
    <source>
        <dbReference type="Proteomes" id="UP000218899"/>
    </source>
</evidence>
<dbReference type="RefSeq" id="WP_096461135.1">
    <property type="nucleotide sequence ID" value="NZ_AP014936.1"/>
</dbReference>
<proteinExistence type="predicted"/>
<keyword evidence="2" id="KW-1185">Reference proteome</keyword>
<protein>
    <recommendedName>
        <fullName evidence="3">DUF1499 domain-containing protein</fullName>
    </recommendedName>
</protein>
<gene>
    <name evidence="1" type="ORF">SVA_2097</name>
</gene>
<dbReference type="PIRSF" id="PIRSF026426">
    <property type="entry name" value="DUF1499"/>
    <property type="match status" value="1"/>
</dbReference>
<dbReference type="PANTHER" id="PTHR34801:SF6">
    <property type="entry name" value="SLL1620 PROTEIN"/>
    <property type="match status" value="1"/>
</dbReference>
<reference evidence="1 2" key="1">
    <citation type="submission" date="2015-08" db="EMBL/GenBank/DDBJ databases">
        <title>Complete genome sequence of Sulfurifustis variabilis.</title>
        <authorList>
            <person name="Miura A."/>
            <person name="Kojima H."/>
            <person name="Fukui M."/>
        </authorList>
    </citation>
    <scope>NUCLEOTIDE SEQUENCE [LARGE SCALE GENOMIC DNA]</scope>
    <source>
        <strain evidence="2">skN76</strain>
    </source>
</reference>
<evidence type="ECO:0008006" key="3">
    <source>
        <dbReference type="Google" id="ProtNLM"/>
    </source>
</evidence>
<dbReference type="Pfam" id="PF07386">
    <property type="entry name" value="DUF1499"/>
    <property type="match status" value="1"/>
</dbReference>
<name>A0A1B4V537_9GAMM</name>
<dbReference type="AlphaFoldDB" id="A0A1B4V537"/>
<evidence type="ECO:0000313" key="1">
    <source>
        <dbReference type="EMBL" id="BAU48649.1"/>
    </source>
</evidence>
<accession>A0A1B4V537</accession>
<dbReference type="PANTHER" id="PTHR34801">
    <property type="entry name" value="EXPRESSED PROTEIN"/>
    <property type="match status" value="1"/>
</dbReference>
<dbReference type="Proteomes" id="UP000218899">
    <property type="component" value="Chromosome"/>
</dbReference>
<dbReference type="EMBL" id="AP014936">
    <property type="protein sequence ID" value="BAU48649.1"/>
    <property type="molecule type" value="Genomic_DNA"/>
</dbReference>
<dbReference type="OrthoDB" id="9793534at2"/>
<sequence length="143" mass="15682">MLLPLVAVADPASAVDTALAPCPDSPNCVSSQAVDDAHRIDPIAFEGAADRALARLKEVIARFPRARIVREDGPRLQTEFTSLVFRFVDDVEFHVDADARVVHVRSASRVGRYDFGVNRRRVEAIRARFGESARSDGPSLPQT</sequence>